<evidence type="ECO:0000313" key="13">
    <source>
        <dbReference type="Proteomes" id="UP000440367"/>
    </source>
</evidence>
<evidence type="ECO:0000313" key="12">
    <source>
        <dbReference type="Proteomes" id="UP000437068"/>
    </source>
</evidence>
<dbReference type="EMBL" id="QXGD01000077">
    <property type="protein sequence ID" value="KAE9254439.1"/>
    <property type="molecule type" value="Genomic_DNA"/>
</dbReference>
<name>A0A6A4AEG2_9STRA</name>
<protein>
    <submittedName>
        <fullName evidence="7">Uncharacterized protein</fullName>
    </submittedName>
</protein>
<reference evidence="10 11" key="1">
    <citation type="submission" date="2018-08" db="EMBL/GenBank/DDBJ databases">
        <title>Genomic investigation of the strawberry pathogen Phytophthora fragariae indicates pathogenicity is determined by transcriptional variation in three key races.</title>
        <authorList>
            <person name="Adams T.M."/>
            <person name="Armitage A.D."/>
            <person name="Sobczyk M.K."/>
            <person name="Bates H.J."/>
            <person name="Dunwell J.M."/>
            <person name="Nellist C.F."/>
            <person name="Harrison R.J."/>
        </authorList>
    </citation>
    <scope>NUCLEOTIDE SEQUENCE [LARGE SCALE GENOMIC DNA]</scope>
    <source>
        <strain evidence="9 12">A4</strain>
        <strain evidence="7 13">BC-1</strain>
        <strain evidence="6 11">NOV-27</strain>
        <strain evidence="5 14">NOV-5</strain>
        <strain evidence="4 15">NOV-71</strain>
        <strain evidence="8 17">NOV-77</strain>
        <strain evidence="2 10">NOV-9</strain>
        <strain evidence="3 16">SCRP245</strain>
    </source>
</reference>
<dbReference type="Proteomes" id="UP000440367">
    <property type="component" value="Unassembled WGS sequence"/>
</dbReference>
<dbReference type="Proteomes" id="UP000441208">
    <property type="component" value="Unassembled WGS sequence"/>
</dbReference>
<evidence type="ECO:0000313" key="8">
    <source>
        <dbReference type="EMBL" id="KAE9298243.1"/>
    </source>
</evidence>
<dbReference type="EMBL" id="QXFY01002388">
    <property type="protein sequence ID" value="KAE9298243.1"/>
    <property type="molecule type" value="Genomic_DNA"/>
</dbReference>
<evidence type="ECO:0000313" key="3">
    <source>
        <dbReference type="EMBL" id="KAE9027606.1"/>
    </source>
</evidence>
<dbReference type="Proteomes" id="UP000486351">
    <property type="component" value="Unassembled WGS sequence"/>
</dbReference>
<evidence type="ECO:0000313" key="5">
    <source>
        <dbReference type="EMBL" id="KAE9153931.1"/>
    </source>
</evidence>
<dbReference type="EMBL" id="QXFW01000057">
    <property type="protein sequence ID" value="KAE9027606.1"/>
    <property type="molecule type" value="Genomic_DNA"/>
</dbReference>
<comment type="caution">
    <text evidence="7">The sequence shown here is derived from an EMBL/GenBank/DDBJ whole genome shotgun (WGS) entry which is preliminary data.</text>
</comment>
<evidence type="ECO:0000313" key="15">
    <source>
        <dbReference type="Proteomes" id="UP000441208"/>
    </source>
</evidence>
<dbReference type="EMBL" id="QXGE01000062">
    <property type="protein sequence ID" value="KAE9326749.1"/>
    <property type="molecule type" value="Genomic_DNA"/>
</dbReference>
<gene>
    <name evidence="9" type="ORF">PF001_g2282</name>
    <name evidence="7" type="ORF">PF002_g2878</name>
    <name evidence="6" type="ORF">PF005_g2504</name>
    <name evidence="5" type="ORF">PF006_g1996</name>
    <name evidence="4" type="ORF">PF007_g2491</name>
    <name evidence="8" type="ORF">PF008_g23548</name>
    <name evidence="2" type="ORF">PF009_g2699</name>
    <name evidence="3" type="ORF">PF011_g1967</name>
</gene>
<evidence type="ECO:0000313" key="17">
    <source>
        <dbReference type="Proteomes" id="UP000486351"/>
    </source>
</evidence>
<keyword evidence="11" id="KW-1185">Reference proteome</keyword>
<feature type="compositionally biased region" description="Polar residues" evidence="1">
    <location>
        <begin position="284"/>
        <end position="298"/>
    </location>
</feature>
<evidence type="ECO:0000313" key="10">
    <source>
        <dbReference type="Proteomes" id="UP000429523"/>
    </source>
</evidence>
<organism evidence="7 13">
    <name type="scientific">Phytophthora fragariae</name>
    <dbReference type="NCBI Taxonomy" id="53985"/>
    <lineage>
        <taxon>Eukaryota</taxon>
        <taxon>Sar</taxon>
        <taxon>Stramenopiles</taxon>
        <taxon>Oomycota</taxon>
        <taxon>Peronosporomycetes</taxon>
        <taxon>Peronosporales</taxon>
        <taxon>Peronosporaceae</taxon>
        <taxon>Phytophthora</taxon>
    </lineage>
</organism>
<accession>A0A6A4AEG2</accession>
<evidence type="ECO:0000313" key="14">
    <source>
        <dbReference type="Proteomes" id="UP000440732"/>
    </source>
</evidence>
<evidence type="ECO:0000313" key="7">
    <source>
        <dbReference type="EMBL" id="KAE9254439.1"/>
    </source>
</evidence>
<dbReference type="Proteomes" id="UP000460718">
    <property type="component" value="Unassembled WGS sequence"/>
</dbReference>
<dbReference type="Proteomes" id="UP000433483">
    <property type="component" value="Unassembled WGS sequence"/>
</dbReference>
<dbReference type="OrthoDB" id="124689at2759"/>
<feature type="compositionally biased region" description="Basic and acidic residues" evidence="1">
    <location>
        <begin position="262"/>
        <end position="272"/>
    </location>
</feature>
<dbReference type="EMBL" id="QXGA01000053">
    <property type="protein sequence ID" value="KAE9153931.1"/>
    <property type="molecule type" value="Genomic_DNA"/>
</dbReference>
<dbReference type="EMBL" id="QXGF01000073">
    <property type="protein sequence ID" value="KAE8947695.1"/>
    <property type="molecule type" value="Genomic_DNA"/>
</dbReference>
<dbReference type="EMBL" id="QXFZ01000067">
    <property type="protein sequence ID" value="KAE9135646.1"/>
    <property type="molecule type" value="Genomic_DNA"/>
</dbReference>
<evidence type="ECO:0000313" key="9">
    <source>
        <dbReference type="EMBL" id="KAE9326749.1"/>
    </source>
</evidence>
<dbReference type="Proteomes" id="UP000437068">
    <property type="component" value="Unassembled WGS sequence"/>
</dbReference>
<dbReference type="AlphaFoldDB" id="A0A6A4AEG2"/>
<evidence type="ECO:0000313" key="2">
    <source>
        <dbReference type="EMBL" id="KAE8947695.1"/>
    </source>
</evidence>
<evidence type="ECO:0000313" key="11">
    <source>
        <dbReference type="Proteomes" id="UP000433483"/>
    </source>
</evidence>
<dbReference type="EMBL" id="QXGB01000068">
    <property type="protein sequence ID" value="KAE9232994.1"/>
    <property type="molecule type" value="Genomic_DNA"/>
</dbReference>
<evidence type="ECO:0000313" key="4">
    <source>
        <dbReference type="EMBL" id="KAE9135646.1"/>
    </source>
</evidence>
<feature type="region of interest" description="Disordered" evidence="1">
    <location>
        <begin position="262"/>
        <end position="298"/>
    </location>
</feature>
<evidence type="ECO:0000313" key="16">
    <source>
        <dbReference type="Proteomes" id="UP000460718"/>
    </source>
</evidence>
<evidence type="ECO:0000256" key="1">
    <source>
        <dbReference type="SAM" id="MobiDB-lite"/>
    </source>
</evidence>
<evidence type="ECO:0000313" key="6">
    <source>
        <dbReference type="EMBL" id="KAE9232994.1"/>
    </source>
</evidence>
<proteinExistence type="predicted"/>
<sequence>MKTPEEQGLSLFPDADFVTCPLHAVAIALITQSAPCVTLIGNLPEILVEAAIRLTPAIPLVEVLNHPDKFAVLATAAPKPAAGKSKFAASVPTVYSHVNRLLDRVATQAGVVDALTSRSFRRGDAQHVNDCNGLTHRWIFDRGAWNMSTMNKVFNYIFNTSKEDHMLSNALSEYSTVGEVKAMNLMAFDAETMDKSNAFQRSLFTSCSKMESSMYNLSQQVADIFTAYLILAYPRMKELQFDDLAVMLSTLELRSPSCLRDRHTMLPVEKKNPSQAKKHHTRPRNQANGARSSSIKAV</sequence>
<dbReference type="Proteomes" id="UP000429523">
    <property type="component" value="Unassembled WGS sequence"/>
</dbReference>
<dbReference type="Proteomes" id="UP000440732">
    <property type="component" value="Unassembled WGS sequence"/>
</dbReference>